<dbReference type="OrthoDB" id="3026831at2759"/>
<evidence type="ECO:0000313" key="3">
    <source>
        <dbReference type="Proteomes" id="UP000623467"/>
    </source>
</evidence>
<name>A0A8H6YHG6_9AGAR</name>
<evidence type="ECO:0000256" key="1">
    <source>
        <dbReference type="SAM" id="MobiDB-lite"/>
    </source>
</evidence>
<dbReference type="AlphaFoldDB" id="A0A8H6YHG6"/>
<dbReference type="EMBL" id="JACAZH010000008">
    <property type="protein sequence ID" value="KAF7361308.1"/>
    <property type="molecule type" value="Genomic_DNA"/>
</dbReference>
<dbReference type="Gene3D" id="3.30.40.10">
    <property type="entry name" value="Zinc/RING finger domain, C3HC4 (zinc finger)"/>
    <property type="match status" value="1"/>
</dbReference>
<sequence length="365" mass="40819">MDFSSLSRINQTDGRTPHRCPGYVREEITLATTTLDSAVVAHDAPSASERCLICHEVVDVREKFRCECGDLAPGSRHTIKCQACKFWSHSDCVLNANHEFTCWLCMRPKAPAEEEEETRASGSSFMFGPRTHPPFLPSFLPTEEEDRLSPLLFGPRTPTEDSEEEDMNIETWTSGSPLLFGPRTLTEDSEEEDMNIETWTSGSPLLFGSRTPTEDSEEEDMNIETWATGSPPSKRYNNNLFGPGRFRDYSYKRSVPQAKIASMQTGGSPRTHAVASYAESLKTPAKPDASSSLEKLVMQPGLLPSSLRRRASLALEEAIKAIEQEAEDEIIMPRRFEPLETLRQLAVTGPASCLESINLQWQFHP</sequence>
<keyword evidence="3" id="KW-1185">Reference proteome</keyword>
<evidence type="ECO:0000313" key="2">
    <source>
        <dbReference type="EMBL" id="KAF7361308.1"/>
    </source>
</evidence>
<accession>A0A8H6YHG6</accession>
<dbReference type="Proteomes" id="UP000623467">
    <property type="component" value="Unassembled WGS sequence"/>
</dbReference>
<gene>
    <name evidence="2" type="ORF">MSAN_01163300</name>
</gene>
<proteinExistence type="predicted"/>
<dbReference type="InterPro" id="IPR013083">
    <property type="entry name" value="Znf_RING/FYVE/PHD"/>
</dbReference>
<feature type="region of interest" description="Disordered" evidence="1">
    <location>
        <begin position="200"/>
        <end position="220"/>
    </location>
</feature>
<comment type="caution">
    <text evidence="2">The sequence shown here is derived from an EMBL/GenBank/DDBJ whole genome shotgun (WGS) entry which is preliminary data.</text>
</comment>
<reference evidence="2" key="1">
    <citation type="submission" date="2020-05" db="EMBL/GenBank/DDBJ databases">
        <title>Mycena genomes resolve the evolution of fungal bioluminescence.</title>
        <authorList>
            <person name="Tsai I.J."/>
        </authorList>
    </citation>
    <scope>NUCLEOTIDE SEQUENCE</scope>
    <source>
        <strain evidence="2">160909Yilan</strain>
    </source>
</reference>
<protein>
    <submittedName>
        <fullName evidence="2">Uncharacterized protein</fullName>
    </submittedName>
</protein>
<organism evidence="2 3">
    <name type="scientific">Mycena sanguinolenta</name>
    <dbReference type="NCBI Taxonomy" id="230812"/>
    <lineage>
        <taxon>Eukaryota</taxon>
        <taxon>Fungi</taxon>
        <taxon>Dikarya</taxon>
        <taxon>Basidiomycota</taxon>
        <taxon>Agaricomycotina</taxon>
        <taxon>Agaricomycetes</taxon>
        <taxon>Agaricomycetidae</taxon>
        <taxon>Agaricales</taxon>
        <taxon>Marasmiineae</taxon>
        <taxon>Mycenaceae</taxon>
        <taxon>Mycena</taxon>
    </lineage>
</organism>